<proteinExistence type="predicted"/>
<gene>
    <name evidence="2" type="ORF">LCGC14_2467820</name>
</gene>
<dbReference type="EMBL" id="LAZR01038573">
    <property type="protein sequence ID" value="KKL19205.1"/>
    <property type="molecule type" value="Genomic_DNA"/>
</dbReference>
<dbReference type="InterPro" id="IPR000182">
    <property type="entry name" value="GNAT_dom"/>
</dbReference>
<sequence>MGFDFRFRCVENRKDRNKLAKFLEAQSLSYPNYGDWVEKAIVDLDKGYKNSIIALSNGILVGDCVFQPHKQFPRIREVKNMRVHPKLRGRYFGVFMLKQAEAENYGEYDAIIADIRSNQPEIIGMARFCGYTELARIPLYEPHLEEVVMIRTFERTPTGMFEPVKKSLLASAA</sequence>
<evidence type="ECO:0000259" key="1">
    <source>
        <dbReference type="PROSITE" id="PS51186"/>
    </source>
</evidence>
<reference evidence="2" key="1">
    <citation type="journal article" date="2015" name="Nature">
        <title>Complex archaea that bridge the gap between prokaryotes and eukaryotes.</title>
        <authorList>
            <person name="Spang A."/>
            <person name="Saw J.H."/>
            <person name="Jorgensen S.L."/>
            <person name="Zaremba-Niedzwiedzka K."/>
            <person name="Martijn J."/>
            <person name="Lind A.E."/>
            <person name="van Eijk R."/>
            <person name="Schleper C."/>
            <person name="Guy L."/>
            <person name="Ettema T.J."/>
        </authorList>
    </citation>
    <scope>NUCLEOTIDE SEQUENCE</scope>
</reference>
<protein>
    <recommendedName>
        <fullName evidence="1">N-acetyltransferase domain-containing protein</fullName>
    </recommendedName>
</protein>
<comment type="caution">
    <text evidence="2">The sequence shown here is derived from an EMBL/GenBank/DDBJ whole genome shotgun (WGS) entry which is preliminary data.</text>
</comment>
<accession>A0A0F9BC02</accession>
<dbReference type="Gene3D" id="3.40.630.30">
    <property type="match status" value="1"/>
</dbReference>
<dbReference type="InterPro" id="IPR016181">
    <property type="entry name" value="Acyl_CoA_acyltransferase"/>
</dbReference>
<feature type="domain" description="N-acetyltransferase" evidence="1">
    <location>
        <begin position="5"/>
        <end position="154"/>
    </location>
</feature>
<dbReference type="GO" id="GO:0016747">
    <property type="term" value="F:acyltransferase activity, transferring groups other than amino-acyl groups"/>
    <property type="evidence" value="ECO:0007669"/>
    <property type="project" value="InterPro"/>
</dbReference>
<dbReference type="PROSITE" id="PS51186">
    <property type="entry name" value="GNAT"/>
    <property type="match status" value="1"/>
</dbReference>
<evidence type="ECO:0000313" key="2">
    <source>
        <dbReference type="EMBL" id="KKL19205.1"/>
    </source>
</evidence>
<name>A0A0F9BC02_9ZZZZ</name>
<dbReference type="AlphaFoldDB" id="A0A0F9BC02"/>
<dbReference type="SUPFAM" id="SSF55729">
    <property type="entry name" value="Acyl-CoA N-acyltransferases (Nat)"/>
    <property type="match status" value="1"/>
</dbReference>
<dbReference type="CDD" id="cd04301">
    <property type="entry name" value="NAT_SF"/>
    <property type="match status" value="1"/>
</dbReference>
<organism evidence="2">
    <name type="scientific">marine sediment metagenome</name>
    <dbReference type="NCBI Taxonomy" id="412755"/>
    <lineage>
        <taxon>unclassified sequences</taxon>
        <taxon>metagenomes</taxon>
        <taxon>ecological metagenomes</taxon>
    </lineage>
</organism>